<dbReference type="PANTHER" id="PTHR11941">
    <property type="entry name" value="ENOYL-COA HYDRATASE-RELATED"/>
    <property type="match status" value="1"/>
</dbReference>
<dbReference type="RefSeq" id="WP_042534440.1">
    <property type="nucleotide sequence ID" value="NZ_CDGG01000001.1"/>
</dbReference>
<comment type="similarity">
    <text evidence="1 3">Belongs to the enoyl-CoA hydratase/isomerase family.</text>
</comment>
<dbReference type="PROSITE" id="PS00166">
    <property type="entry name" value="ENOYL_COA_HYDRATASE"/>
    <property type="match status" value="1"/>
</dbReference>
<dbReference type="FunFam" id="3.90.226.10:FF:000009">
    <property type="entry name" value="Carnitinyl-CoA dehydratase"/>
    <property type="match status" value="1"/>
</dbReference>
<evidence type="ECO:0000256" key="3">
    <source>
        <dbReference type="RuleBase" id="RU003707"/>
    </source>
</evidence>
<dbReference type="EMBL" id="CDGG01000001">
    <property type="protein sequence ID" value="CEI83940.1"/>
    <property type="molecule type" value="Genomic_DNA"/>
</dbReference>
<dbReference type="NCBIfam" id="NF005803">
    <property type="entry name" value="PRK07658.1"/>
    <property type="match status" value="1"/>
</dbReference>
<dbReference type="Gene3D" id="3.90.226.10">
    <property type="entry name" value="2-enoyl-CoA Hydratase, Chain A, domain 1"/>
    <property type="match status" value="1"/>
</dbReference>
<dbReference type="GO" id="GO:0016829">
    <property type="term" value="F:lyase activity"/>
    <property type="evidence" value="ECO:0007669"/>
    <property type="project" value="UniProtKB-KW"/>
</dbReference>
<dbReference type="InterPro" id="IPR001753">
    <property type="entry name" value="Enoyl-CoA_hydra/iso"/>
</dbReference>
<evidence type="ECO:0000313" key="5">
    <source>
        <dbReference type="Proteomes" id="UP000040453"/>
    </source>
</evidence>
<organism evidence="4 5">
    <name type="scientific">Oceanobacillus oncorhynchi</name>
    <dbReference type="NCBI Taxonomy" id="545501"/>
    <lineage>
        <taxon>Bacteria</taxon>
        <taxon>Bacillati</taxon>
        <taxon>Bacillota</taxon>
        <taxon>Bacilli</taxon>
        <taxon>Bacillales</taxon>
        <taxon>Bacillaceae</taxon>
        <taxon>Oceanobacillus</taxon>
    </lineage>
</organism>
<evidence type="ECO:0000313" key="4">
    <source>
        <dbReference type="EMBL" id="CEI83940.1"/>
    </source>
</evidence>
<keyword evidence="5" id="KW-1185">Reference proteome</keyword>
<dbReference type="SUPFAM" id="SSF52096">
    <property type="entry name" value="ClpP/crotonase"/>
    <property type="match status" value="1"/>
</dbReference>
<dbReference type="STRING" id="545501.BN997_03868"/>
<dbReference type="GO" id="GO:0006635">
    <property type="term" value="P:fatty acid beta-oxidation"/>
    <property type="evidence" value="ECO:0007669"/>
    <property type="project" value="TreeGrafter"/>
</dbReference>
<dbReference type="InterPro" id="IPR029045">
    <property type="entry name" value="ClpP/crotonase-like_dom_sf"/>
</dbReference>
<reference evidence="4 5" key="1">
    <citation type="submission" date="2014-11" db="EMBL/GenBank/DDBJ databases">
        <authorList>
            <person name="Urmite Genomes Urmite Genomes"/>
        </authorList>
    </citation>
    <scope>NUCLEOTIDE SEQUENCE [LARGE SCALE GENOMIC DNA]</scope>
    <source>
        <strain evidence="4 5">Oc5</strain>
    </source>
</reference>
<dbReference type="CDD" id="cd06558">
    <property type="entry name" value="crotonase-like"/>
    <property type="match status" value="1"/>
</dbReference>
<dbReference type="Pfam" id="PF00378">
    <property type="entry name" value="ECH_1"/>
    <property type="match status" value="1"/>
</dbReference>
<keyword evidence="2" id="KW-0456">Lyase</keyword>
<accession>A0A0A1MEY5</accession>
<evidence type="ECO:0000256" key="1">
    <source>
        <dbReference type="ARBA" id="ARBA00005254"/>
    </source>
</evidence>
<dbReference type="InterPro" id="IPR018376">
    <property type="entry name" value="Enoyl-CoA_hyd/isom_CS"/>
</dbReference>
<dbReference type="PANTHER" id="PTHR11941:SF175">
    <property type="entry name" value="ENOYL-COA HYDRATASE-RELATED"/>
    <property type="match status" value="1"/>
</dbReference>
<evidence type="ECO:0000256" key="2">
    <source>
        <dbReference type="ARBA" id="ARBA00023239"/>
    </source>
</evidence>
<gene>
    <name evidence="4" type="primary">fadB</name>
    <name evidence="4" type="ORF">BN997_03868</name>
</gene>
<dbReference type="Proteomes" id="UP000040453">
    <property type="component" value="Unassembled WGS sequence"/>
</dbReference>
<name>A0A0A1MEY5_9BACI</name>
<sequence>MSVLELKVEEKVAYLTIKSPPANALSSKLIAKLDELLTQIEQEGEAKVVVLQGEGKFFSAGADIKEFTALQEASEYETLAKDGQNIFNRIEHFPLPVIASIHGAALGGGLELAMACHIRYATADARIGLPEMNLGIIPGFAGTQRLPRYIGNARAYEMILTGEPISGRQAEEWGLVNRIVEEDELENEVRQLAGKIAAKSKPGINRIMQLIPYANTSQFAEGADREAGLFGEIFGSYDAKEGVSAFKEKRAANFQDK</sequence>
<dbReference type="AlphaFoldDB" id="A0A0A1MEY5"/>
<protein>
    <submittedName>
        <fullName evidence="4">Putative enoyl-CoA hydratase</fullName>
    </submittedName>
</protein>
<proteinExistence type="inferred from homology"/>